<feature type="compositionally biased region" description="Basic and acidic residues" evidence="1">
    <location>
        <begin position="1"/>
        <end position="11"/>
    </location>
</feature>
<dbReference type="EMBL" id="CM000883">
    <property type="protein sequence ID" value="PNT65116.1"/>
    <property type="molecule type" value="Genomic_DNA"/>
</dbReference>
<dbReference type="EnsemblPlants" id="PNT65116">
    <property type="protein sequence ID" value="PNT65116"/>
    <property type="gene ID" value="BRADI_4g37535v3"/>
</dbReference>
<reference evidence="3" key="3">
    <citation type="submission" date="2018-08" db="UniProtKB">
        <authorList>
            <consortium name="EnsemblPlants"/>
        </authorList>
    </citation>
    <scope>IDENTIFICATION</scope>
    <source>
        <strain evidence="3">cv. Bd21</strain>
    </source>
</reference>
<keyword evidence="4" id="KW-1185">Reference proteome</keyword>
<feature type="region of interest" description="Disordered" evidence="1">
    <location>
        <begin position="1"/>
        <end position="44"/>
    </location>
</feature>
<reference evidence="2 3" key="1">
    <citation type="journal article" date="2010" name="Nature">
        <title>Genome sequencing and analysis of the model grass Brachypodium distachyon.</title>
        <authorList>
            <consortium name="International Brachypodium Initiative"/>
        </authorList>
    </citation>
    <scope>NUCLEOTIDE SEQUENCE [LARGE SCALE GENOMIC DNA]</scope>
    <source>
        <strain evidence="2 3">Bd21</strain>
    </source>
</reference>
<evidence type="ECO:0000313" key="4">
    <source>
        <dbReference type="Proteomes" id="UP000008810"/>
    </source>
</evidence>
<protein>
    <submittedName>
        <fullName evidence="2 3">Uncharacterized protein</fullName>
    </submittedName>
</protein>
<evidence type="ECO:0000313" key="2">
    <source>
        <dbReference type="EMBL" id="PNT65116.1"/>
    </source>
</evidence>
<sequence length="82" mass="9061">MGRQDMEHATGEEATSGWAKARTQSHTDQQLAQLSSARSTESVHPPALIIPSRLLDFAVVYQQQFCTACCSLSDHCRLSHMT</sequence>
<dbReference type="Gramene" id="PNT65116">
    <property type="protein sequence ID" value="PNT65116"/>
    <property type="gene ID" value="BRADI_4g37535v3"/>
</dbReference>
<reference evidence="2" key="2">
    <citation type="submission" date="2017-06" db="EMBL/GenBank/DDBJ databases">
        <title>WGS assembly of Brachypodium distachyon.</title>
        <authorList>
            <consortium name="The International Brachypodium Initiative"/>
            <person name="Lucas S."/>
            <person name="Harmon-Smith M."/>
            <person name="Lail K."/>
            <person name="Tice H."/>
            <person name="Grimwood J."/>
            <person name="Bruce D."/>
            <person name="Barry K."/>
            <person name="Shu S."/>
            <person name="Lindquist E."/>
            <person name="Wang M."/>
            <person name="Pitluck S."/>
            <person name="Vogel J.P."/>
            <person name="Garvin D.F."/>
            <person name="Mockler T.C."/>
            <person name="Schmutz J."/>
            <person name="Rokhsar D."/>
            <person name="Bevan M.W."/>
        </authorList>
    </citation>
    <scope>NUCLEOTIDE SEQUENCE</scope>
    <source>
        <strain evidence="2">Bd21</strain>
    </source>
</reference>
<organism evidence="2">
    <name type="scientific">Brachypodium distachyon</name>
    <name type="common">Purple false brome</name>
    <name type="synonym">Trachynia distachya</name>
    <dbReference type="NCBI Taxonomy" id="15368"/>
    <lineage>
        <taxon>Eukaryota</taxon>
        <taxon>Viridiplantae</taxon>
        <taxon>Streptophyta</taxon>
        <taxon>Embryophyta</taxon>
        <taxon>Tracheophyta</taxon>
        <taxon>Spermatophyta</taxon>
        <taxon>Magnoliopsida</taxon>
        <taxon>Liliopsida</taxon>
        <taxon>Poales</taxon>
        <taxon>Poaceae</taxon>
        <taxon>BOP clade</taxon>
        <taxon>Pooideae</taxon>
        <taxon>Stipodae</taxon>
        <taxon>Brachypodieae</taxon>
        <taxon>Brachypodium</taxon>
    </lineage>
</organism>
<dbReference type="Proteomes" id="UP000008810">
    <property type="component" value="Chromosome 4"/>
</dbReference>
<dbReference type="InParanoid" id="A0A2K2CSV6"/>
<evidence type="ECO:0000256" key="1">
    <source>
        <dbReference type="SAM" id="MobiDB-lite"/>
    </source>
</evidence>
<dbReference type="AlphaFoldDB" id="A0A2K2CSV6"/>
<evidence type="ECO:0000313" key="3">
    <source>
        <dbReference type="EnsemblPlants" id="PNT65116"/>
    </source>
</evidence>
<gene>
    <name evidence="2" type="ORF">BRADI_4g37535v3</name>
</gene>
<feature type="compositionally biased region" description="Polar residues" evidence="1">
    <location>
        <begin position="22"/>
        <end position="42"/>
    </location>
</feature>
<proteinExistence type="predicted"/>
<name>A0A2K2CSV6_BRADI</name>
<accession>A0A2K2CSV6</accession>